<name>A0A915NJC4_9BILA</name>
<sequence>MFELTNGMEHQRNWQIEEGSSSKGKQKLKGSPLYVLDNGIWSVNRDEEIPARNEEMPVLPNEQEYVVDEIVLAGMHSKKLGHYIWQMGKVIKVLENGDYIVEITNFSNW</sequence>
<dbReference type="Proteomes" id="UP000887560">
    <property type="component" value="Unplaced"/>
</dbReference>
<evidence type="ECO:0000256" key="1">
    <source>
        <dbReference type="SAM" id="MobiDB-lite"/>
    </source>
</evidence>
<keyword evidence="2" id="KW-1185">Reference proteome</keyword>
<organism evidence="2 3">
    <name type="scientific">Meloidogyne floridensis</name>
    <dbReference type="NCBI Taxonomy" id="298350"/>
    <lineage>
        <taxon>Eukaryota</taxon>
        <taxon>Metazoa</taxon>
        <taxon>Ecdysozoa</taxon>
        <taxon>Nematoda</taxon>
        <taxon>Chromadorea</taxon>
        <taxon>Rhabditida</taxon>
        <taxon>Tylenchina</taxon>
        <taxon>Tylenchomorpha</taxon>
        <taxon>Tylenchoidea</taxon>
        <taxon>Meloidogynidae</taxon>
        <taxon>Meloidogyninae</taxon>
        <taxon>Meloidogyne</taxon>
    </lineage>
</organism>
<feature type="region of interest" description="Disordered" evidence="1">
    <location>
        <begin position="1"/>
        <end position="29"/>
    </location>
</feature>
<proteinExistence type="predicted"/>
<evidence type="ECO:0000313" key="2">
    <source>
        <dbReference type="Proteomes" id="UP000887560"/>
    </source>
</evidence>
<protein>
    <submittedName>
        <fullName evidence="3">Uncharacterized protein</fullName>
    </submittedName>
</protein>
<dbReference type="AlphaFoldDB" id="A0A915NJC4"/>
<dbReference type="WBParaSite" id="scf7180000419236.g3560">
    <property type="protein sequence ID" value="scf7180000419236.g3560"/>
    <property type="gene ID" value="scf7180000419236.g3560"/>
</dbReference>
<reference evidence="3" key="1">
    <citation type="submission" date="2022-11" db="UniProtKB">
        <authorList>
            <consortium name="WormBaseParasite"/>
        </authorList>
    </citation>
    <scope>IDENTIFICATION</scope>
</reference>
<accession>A0A915NJC4</accession>
<evidence type="ECO:0000313" key="3">
    <source>
        <dbReference type="WBParaSite" id="scf7180000419236.g3560"/>
    </source>
</evidence>